<feature type="transmembrane region" description="Helical" evidence="5">
    <location>
        <begin position="136"/>
        <end position="153"/>
    </location>
</feature>
<dbReference type="InterPro" id="IPR004090">
    <property type="entry name" value="Chemotax_Me-accpt_rcpt"/>
</dbReference>
<feature type="domain" description="Methyl-accepting transducer" evidence="6">
    <location>
        <begin position="412"/>
        <end position="648"/>
    </location>
</feature>
<dbReference type="PROSITE" id="PS50885">
    <property type="entry name" value="HAMP"/>
    <property type="match status" value="1"/>
</dbReference>
<accession>A0ABV6YQY0</accession>
<feature type="transmembrane region" description="Helical" evidence="5">
    <location>
        <begin position="326"/>
        <end position="347"/>
    </location>
</feature>
<organism evidence="8 9">
    <name type="scientific">candidate division CSSED10-310 bacterium</name>
    <dbReference type="NCBI Taxonomy" id="2855610"/>
    <lineage>
        <taxon>Bacteria</taxon>
        <taxon>Bacteria division CSSED10-310</taxon>
    </lineage>
</organism>
<name>A0ABV6YQY0_UNCC1</name>
<keyword evidence="5" id="KW-0812">Transmembrane</keyword>
<keyword evidence="9" id="KW-1185">Reference proteome</keyword>
<dbReference type="SMART" id="SM00304">
    <property type="entry name" value="HAMP"/>
    <property type="match status" value="1"/>
</dbReference>
<comment type="similarity">
    <text evidence="2">Belongs to the methyl-accepting chemotaxis (MCP) protein family.</text>
</comment>
<keyword evidence="4" id="KW-0175">Coiled coil</keyword>
<feature type="transmembrane region" description="Helical" evidence="5">
    <location>
        <begin position="105"/>
        <end position="130"/>
    </location>
</feature>
<evidence type="ECO:0000256" key="4">
    <source>
        <dbReference type="SAM" id="Coils"/>
    </source>
</evidence>
<dbReference type="Gene3D" id="1.10.287.950">
    <property type="entry name" value="Methyl-accepting chemotaxis protein"/>
    <property type="match status" value="1"/>
</dbReference>
<feature type="transmembrane region" description="Helical" evidence="5">
    <location>
        <begin position="12"/>
        <end position="31"/>
    </location>
</feature>
<dbReference type="PROSITE" id="PS50111">
    <property type="entry name" value="CHEMOTAXIS_TRANSDUC_2"/>
    <property type="match status" value="1"/>
</dbReference>
<dbReference type="SUPFAM" id="SSF58104">
    <property type="entry name" value="Methyl-accepting chemotaxis protein (MCP) signaling domain"/>
    <property type="match status" value="1"/>
</dbReference>
<dbReference type="PANTHER" id="PTHR32089">
    <property type="entry name" value="METHYL-ACCEPTING CHEMOTAXIS PROTEIN MCPB"/>
    <property type="match status" value="1"/>
</dbReference>
<dbReference type="EMBL" id="JBHPBY010000002">
    <property type="protein sequence ID" value="MFC1848609.1"/>
    <property type="molecule type" value="Genomic_DNA"/>
</dbReference>
<dbReference type="InterPro" id="IPR004089">
    <property type="entry name" value="MCPsignal_dom"/>
</dbReference>
<feature type="domain" description="HAMP" evidence="7">
    <location>
        <begin position="353"/>
        <end position="407"/>
    </location>
</feature>
<dbReference type="PANTHER" id="PTHR32089:SF112">
    <property type="entry name" value="LYSOZYME-LIKE PROTEIN-RELATED"/>
    <property type="match status" value="1"/>
</dbReference>
<evidence type="ECO:0000313" key="8">
    <source>
        <dbReference type="EMBL" id="MFC1848609.1"/>
    </source>
</evidence>
<reference evidence="8 9" key="1">
    <citation type="submission" date="2024-09" db="EMBL/GenBank/DDBJ databases">
        <title>Laminarin stimulates single cell rates of sulfate reduction while oxygen inhibits transcriptomic activity in coastal marine sediment.</title>
        <authorList>
            <person name="Lindsay M."/>
            <person name="Orcutt B."/>
            <person name="Emerson D."/>
            <person name="Stepanauskas R."/>
            <person name="D'Angelo T."/>
        </authorList>
    </citation>
    <scope>NUCLEOTIDE SEQUENCE [LARGE SCALE GENOMIC DNA]</scope>
    <source>
        <strain evidence="8">SAG AM-311-K15</strain>
    </source>
</reference>
<gene>
    <name evidence="8" type="ORF">ACFL27_00230</name>
</gene>
<keyword evidence="1 3" id="KW-0807">Transducer</keyword>
<keyword evidence="5" id="KW-1133">Transmembrane helix</keyword>
<keyword evidence="5" id="KW-0472">Membrane</keyword>
<proteinExistence type="inferred from homology"/>
<comment type="caution">
    <text evidence="8">The sequence shown here is derived from an EMBL/GenBank/DDBJ whole genome shotgun (WGS) entry which is preliminary data.</text>
</comment>
<dbReference type="CDD" id="cd06225">
    <property type="entry name" value="HAMP"/>
    <property type="match status" value="1"/>
</dbReference>
<dbReference type="Pfam" id="PF00015">
    <property type="entry name" value="MCPsignal"/>
    <property type="match status" value="1"/>
</dbReference>
<sequence length="685" mass="76935">MKKGTQLKRRLDMINTVLAVVGTIFLVFFIRNTISLEPENLRHFIMVVIAVALVVFPIFLVLVTIWLKPLFSFLDSSREGHEAALTREAAISLVRQAMLYPVRHISAAMICWNAAAVLVGVISTLIGALILEECLILINTVFIFSILINMISYRHVRLIIPPVVEEATARVGTLNFIPEGTLSSVRSKIMTFVGAIIIFLILFFLQLIAISAVMNRQHLLEEISRDKLDEIRAHLSFRKGDLENLRCQDIIGGRIKGLTEIVIFRPDGQTLCGKPSKALTQTVDNFQQQPVQGKQKLFSPIYLIEKDKSGFLIVIAYNWQEFDLPLIYTSLWNLFFVGFTGLIALYLGRMIAYDISDSLTDLTRSMESIAQGEGDLTRRIVSYSSQEIIELSAWFNKFISRLSDIIKNSQTLASHVSDSMKVMHQRSEEFIREGQQQGGAIQEVITTGKSYEAMNKTLNRNIHDVHELSGQSLNSAQVGLQSIHEISAGVDSIVQTSHVANASFLDLQAKSDAINQINELVDNLANQTRLLSFNAMLEAISAGGKGSRFTVVAEAIRALADDVTSSTDQIQSVIKEITFLIDELGQQNKLEQEQLEDLKSKIKSARSEFDQIVAQSDKTVHEISRLKQSFSSQQRYIEESTKRIFEMAANTEKVVATGNLFQELIEQLNVMTKRQEENIKRFKVT</sequence>
<evidence type="ECO:0000313" key="9">
    <source>
        <dbReference type="Proteomes" id="UP001594351"/>
    </source>
</evidence>
<evidence type="ECO:0000256" key="5">
    <source>
        <dbReference type="SAM" id="Phobius"/>
    </source>
</evidence>
<evidence type="ECO:0000256" key="2">
    <source>
        <dbReference type="ARBA" id="ARBA00029447"/>
    </source>
</evidence>
<feature type="coiled-coil region" evidence="4">
    <location>
        <begin position="581"/>
        <end position="615"/>
    </location>
</feature>
<evidence type="ECO:0000256" key="3">
    <source>
        <dbReference type="PROSITE-ProRule" id="PRU00284"/>
    </source>
</evidence>
<protein>
    <submittedName>
        <fullName evidence="8">Methyl-accepting chemotaxis protein</fullName>
    </submittedName>
</protein>
<dbReference type="Proteomes" id="UP001594351">
    <property type="component" value="Unassembled WGS sequence"/>
</dbReference>
<dbReference type="SMART" id="SM00283">
    <property type="entry name" value="MA"/>
    <property type="match status" value="1"/>
</dbReference>
<evidence type="ECO:0000259" key="7">
    <source>
        <dbReference type="PROSITE" id="PS50885"/>
    </source>
</evidence>
<evidence type="ECO:0000256" key="1">
    <source>
        <dbReference type="ARBA" id="ARBA00023224"/>
    </source>
</evidence>
<evidence type="ECO:0000259" key="6">
    <source>
        <dbReference type="PROSITE" id="PS50111"/>
    </source>
</evidence>
<feature type="transmembrane region" description="Helical" evidence="5">
    <location>
        <begin position="43"/>
        <end position="67"/>
    </location>
</feature>
<feature type="transmembrane region" description="Helical" evidence="5">
    <location>
        <begin position="192"/>
        <end position="214"/>
    </location>
</feature>
<dbReference type="InterPro" id="IPR003660">
    <property type="entry name" value="HAMP_dom"/>
</dbReference>
<dbReference type="PRINTS" id="PR00260">
    <property type="entry name" value="CHEMTRNSDUCR"/>
</dbReference>